<evidence type="ECO:0000313" key="3">
    <source>
        <dbReference type="Proteomes" id="UP000230052"/>
    </source>
</evidence>
<name>A0A2J0KU55_9BACT</name>
<dbReference type="Proteomes" id="UP000230052">
    <property type="component" value="Unassembled WGS sequence"/>
</dbReference>
<sequence>MHKKSLKKILKNIRDRKISLQQGIQLLKELPYVDLRFAKLDAHRALRRGFPEVIFAEGKTLEQIGQISGSILAREGILFITRADQKVFNYLKKTYPSLKYHPLARIIYNKKLDKRKKGGKILIVSAGTADLKVAEEARLTLEVMGCKVGVLYDVGVAGIHRLLDKIGILNKAAVIIVVAGMEGALASVVSGLVSKPVIAVPTSVGYGASFKGIAPLLTMLNSCSPGIGVVNIDNGFGAGYLASLIIGNRE</sequence>
<dbReference type="SUPFAM" id="SSF52255">
    <property type="entry name" value="N5-CAIR mutase (phosphoribosylaminoimidazole carboxylase, PurE)"/>
    <property type="match status" value="1"/>
</dbReference>
<dbReference type="AlphaFoldDB" id="A0A2J0KU55"/>
<dbReference type="PANTHER" id="PTHR43064">
    <property type="entry name" value="PHOSPHORIBOSYLAMINOIMIDAZOLE CARBOXYLASE-RELATED"/>
    <property type="match status" value="1"/>
</dbReference>
<organism evidence="2 3">
    <name type="scientific">Candidatus Aquitaenariimonas noxiae</name>
    <dbReference type="NCBI Taxonomy" id="1974741"/>
    <lineage>
        <taxon>Bacteria</taxon>
        <taxon>Pseudomonadati</taxon>
        <taxon>Candidatus Omnitrophota</taxon>
        <taxon>Candidatus Aquitaenariimonas</taxon>
    </lineage>
</organism>
<dbReference type="GO" id="GO:0016787">
    <property type="term" value="F:hydrolase activity"/>
    <property type="evidence" value="ECO:0007669"/>
    <property type="project" value="InterPro"/>
</dbReference>
<dbReference type="InterPro" id="IPR039476">
    <property type="entry name" value="P2CMN_synthase_LarB"/>
</dbReference>
<dbReference type="GO" id="GO:0006189">
    <property type="term" value="P:'de novo' IMP biosynthetic process"/>
    <property type="evidence" value="ECO:0007669"/>
    <property type="project" value="InterPro"/>
</dbReference>
<evidence type="ECO:0000313" key="2">
    <source>
        <dbReference type="EMBL" id="PIU42031.1"/>
    </source>
</evidence>
<dbReference type="EMBL" id="PEWV01000022">
    <property type="protein sequence ID" value="PIU42031.1"/>
    <property type="molecule type" value="Genomic_DNA"/>
</dbReference>
<gene>
    <name evidence="2" type="ORF">COS99_02255</name>
</gene>
<comment type="caution">
    <text evidence="2">The sequence shown here is derived from an EMBL/GenBank/DDBJ whole genome shotgun (WGS) entry which is preliminary data.</text>
</comment>
<accession>A0A2J0KU55</accession>
<dbReference type="Gene3D" id="3.40.50.1970">
    <property type="match status" value="1"/>
</dbReference>
<dbReference type="InterPro" id="IPR000031">
    <property type="entry name" value="PurE_dom"/>
</dbReference>
<reference evidence="2 3" key="1">
    <citation type="submission" date="2017-09" db="EMBL/GenBank/DDBJ databases">
        <title>Depth-based differentiation of microbial function through sediment-hosted aquifers and enrichment of novel symbionts in the deep terrestrial subsurface.</title>
        <authorList>
            <person name="Probst A.J."/>
            <person name="Ladd B."/>
            <person name="Jarett J.K."/>
            <person name="Geller-Mcgrath D.E."/>
            <person name="Sieber C.M."/>
            <person name="Emerson J.B."/>
            <person name="Anantharaman K."/>
            <person name="Thomas B.C."/>
            <person name="Malmstrom R."/>
            <person name="Stieglmeier M."/>
            <person name="Klingl A."/>
            <person name="Woyke T."/>
            <person name="Ryan C.M."/>
            <person name="Banfield J.F."/>
        </authorList>
    </citation>
    <scope>NUCLEOTIDE SEQUENCE [LARGE SCALE GENOMIC DNA]</scope>
    <source>
        <strain evidence="2">CG07_land_8_20_14_0_80_42_15</strain>
    </source>
</reference>
<dbReference type="Pfam" id="PF00731">
    <property type="entry name" value="AIRC"/>
    <property type="match status" value="1"/>
</dbReference>
<protein>
    <submittedName>
        <fullName evidence="2">1-(5-phosphoribosyl)-5-amino-4-imidazole-carboxylate carboxylase</fullName>
    </submittedName>
</protein>
<dbReference type="PANTHER" id="PTHR43064:SF1">
    <property type="entry name" value="SLL1489 PROTEIN"/>
    <property type="match status" value="1"/>
</dbReference>
<dbReference type="NCBIfam" id="NF033503">
    <property type="entry name" value="LarB"/>
    <property type="match status" value="1"/>
</dbReference>
<evidence type="ECO:0000259" key="1">
    <source>
        <dbReference type="SMART" id="SM01001"/>
    </source>
</evidence>
<feature type="domain" description="PurE" evidence="1">
    <location>
        <begin position="119"/>
        <end position="248"/>
    </location>
</feature>
<proteinExistence type="predicted"/>
<dbReference type="SMART" id="SM01001">
    <property type="entry name" value="AIRC"/>
    <property type="match status" value="1"/>
</dbReference>